<dbReference type="GO" id="GO:0022857">
    <property type="term" value="F:transmembrane transporter activity"/>
    <property type="evidence" value="ECO:0007669"/>
    <property type="project" value="TreeGrafter"/>
</dbReference>
<keyword evidence="4 6" id="KW-1133">Transmembrane helix</keyword>
<evidence type="ECO:0000256" key="1">
    <source>
        <dbReference type="ARBA" id="ARBA00004651"/>
    </source>
</evidence>
<evidence type="ECO:0000256" key="3">
    <source>
        <dbReference type="ARBA" id="ARBA00022692"/>
    </source>
</evidence>
<evidence type="ECO:0000256" key="2">
    <source>
        <dbReference type="ARBA" id="ARBA00022475"/>
    </source>
</evidence>
<feature type="transmembrane region" description="Helical" evidence="6">
    <location>
        <begin position="448"/>
        <end position="475"/>
    </location>
</feature>
<name>A0A6C0GGV6_9BACT</name>
<dbReference type="InterPro" id="IPR003838">
    <property type="entry name" value="ABC3_permease_C"/>
</dbReference>
<dbReference type="InterPro" id="IPR047699">
    <property type="entry name" value="Permease_put_prefix"/>
</dbReference>
<dbReference type="InterPro" id="IPR050250">
    <property type="entry name" value="Macrolide_Exporter_MacB"/>
</dbReference>
<feature type="transmembrane region" description="Helical" evidence="6">
    <location>
        <begin position="838"/>
        <end position="860"/>
    </location>
</feature>
<dbReference type="Pfam" id="PF12704">
    <property type="entry name" value="MacB_PCD"/>
    <property type="match status" value="2"/>
</dbReference>
<dbReference type="PANTHER" id="PTHR30572">
    <property type="entry name" value="MEMBRANE COMPONENT OF TRANSPORTER-RELATED"/>
    <property type="match status" value="1"/>
</dbReference>
<keyword evidence="5 6" id="KW-0472">Membrane</keyword>
<keyword evidence="2" id="KW-1003">Cell membrane</keyword>
<sequence>MSSNQNNLRPPKWIDRFLEWYLPDHLLEDVQGDLQEVFYKQANEIGAEKAKRAYVVTAIQYIRPYFFKRRTRHSSHLKPQYIDMIWNNFIIAFRNFRKNKVHASINTLGMAIAVTSILLIFLYVQHELTYDQFHNKINRIVVIGEQSKATDEPYTRSVYPALPELLKTYPAIENGSRVFDNQWSWISAGDKDFEEQITFVDTGFFEVFSFPLLKGDGPIALTDLSSVILSKEMAHKLFGEADPMGQTVRFDNGKQLVVRGILAPVPANSSIEPKVIVPIAILPDFAPWIKEAGDWYNSFTMAFLLLNPATNARQLEAQLPDFVTKYFAEAARGRILRLLPFEGFHKKQSDNSTYVYGLTCVAIFLLLVACINFTNLSIATSLSRIREVAIRKVIGSTRRGIIFGFITEACLISILALGIGILLTHILLPVLNGLLDMRLQVDIWGNPLLIIFLLSLSIGIGLLAGIYPALFFSALKPVNALKGKTASGPGNVRVRDGLVVIQFVIAVFLVTGTLLVFDQIQFMKSADLRFDRENVLVADLNLGYKDAKAATSQINFILNELASNPQIAHYSTSQNIPGRYWQNYNSFLPPGWTKEPVSLRQATVDAGYLPTYGIKLLEGRNFSASITSDTLQSVIINRAAMQAFGWKTAVGKIIRTNGSNKDWQIVGVIDDFHYQSLQGTVEPLIHFFSGPAQITGNNFLSIKVKPQDAASLLSYLRKEWKQIPSRKEFSHYFVDEEFNKQYERVERSLSLITFFTIVTILIACAGVFALTSLSTHLRSKEVGVRKVLGANIISIVSLFFKDFVKLVLLANLIAWPLVYYAIQLWLQNFAYPTSISVWIFGVSSVVTILIALLTISFQTIKAALANPVKALRNE</sequence>
<keyword evidence="10" id="KW-1185">Reference proteome</keyword>
<dbReference type="KEGG" id="rhoz:GXP67_11550"/>
<accession>A0A6C0GGV6</accession>
<dbReference type="NCBIfam" id="NF038404">
    <property type="entry name" value="perm_prefix_2"/>
    <property type="match status" value="1"/>
</dbReference>
<feature type="transmembrane region" description="Helical" evidence="6">
    <location>
        <begin position="400"/>
        <end position="428"/>
    </location>
</feature>
<dbReference type="RefSeq" id="WP_162443269.1">
    <property type="nucleotide sequence ID" value="NZ_CP048222.1"/>
</dbReference>
<dbReference type="InterPro" id="IPR025857">
    <property type="entry name" value="MacB_PCD"/>
</dbReference>
<evidence type="ECO:0000259" key="7">
    <source>
        <dbReference type="Pfam" id="PF02687"/>
    </source>
</evidence>
<feature type="domain" description="MacB-like periplasmic core" evidence="8">
    <location>
        <begin position="105"/>
        <end position="319"/>
    </location>
</feature>
<keyword evidence="3 6" id="KW-0812">Transmembrane</keyword>
<gene>
    <name evidence="9" type="ORF">GXP67_11550</name>
</gene>
<feature type="domain" description="MacB-like periplasmic core" evidence="8">
    <location>
        <begin position="504"/>
        <end position="679"/>
    </location>
</feature>
<evidence type="ECO:0000256" key="6">
    <source>
        <dbReference type="SAM" id="Phobius"/>
    </source>
</evidence>
<reference evidence="9 10" key="1">
    <citation type="submission" date="2020-01" db="EMBL/GenBank/DDBJ databases">
        <authorList>
            <person name="Kim M.K."/>
        </authorList>
    </citation>
    <scope>NUCLEOTIDE SEQUENCE [LARGE SCALE GENOMIC DNA]</scope>
    <source>
        <strain evidence="9 10">172606-1</strain>
    </source>
</reference>
<feature type="transmembrane region" description="Helical" evidence="6">
    <location>
        <begin position="103"/>
        <end position="124"/>
    </location>
</feature>
<evidence type="ECO:0000313" key="9">
    <source>
        <dbReference type="EMBL" id="QHT67228.1"/>
    </source>
</evidence>
<feature type="transmembrane region" description="Helical" evidence="6">
    <location>
        <begin position="749"/>
        <end position="770"/>
    </location>
</feature>
<feature type="domain" description="ABC3 transporter permease C-terminal" evidence="7">
    <location>
        <begin position="361"/>
        <end position="474"/>
    </location>
</feature>
<evidence type="ECO:0000313" key="10">
    <source>
        <dbReference type="Proteomes" id="UP000480178"/>
    </source>
</evidence>
<dbReference type="Proteomes" id="UP000480178">
    <property type="component" value="Chromosome"/>
</dbReference>
<dbReference type="PANTHER" id="PTHR30572:SF18">
    <property type="entry name" value="ABC-TYPE MACROLIDE FAMILY EXPORT SYSTEM PERMEASE COMPONENT 2"/>
    <property type="match status" value="1"/>
</dbReference>
<dbReference type="AlphaFoldDB" id="A0A6C0GGV6"/>
<protein>
    <submittedName>
        <fullName evidence="9">FtsX-like permease family protein</fullName>
    </submittedName>
</protein>
<evidence type="ECO:0000259" key="8">
    <source>
        <dbReference type="Pfam" id="PF12704"/>
    </source>
</evidence>
<dbReference type="GO" id="GO:0005886">
    <property type="term" value="C:plasma membrane"/>
    <property type="evidence" value="ECO:0007669"/>
    <property type="project" value="UniProtKB-SubCell"/>
</dbReference>
<feature type="transmembrane region" description="Helical" evidence="6">
    <location>
        <begin position="496"/>
        <end position="517"/>
    </location>
</feature>
<organism evidence="9 10">
    <name type="scientific">Rhodocytophaga rosea</name>
    <dbReference type="NCBI Taxonomy" id="2704465"/>
    <lineage>
        <taxon>Bacteria</taxon>
        <taxon>Pseudomonadati</taxon>
        <taxon>Bacteroidota</taxon>
        <taxon>Cytophagia</taxon>
        <taxon>Cytophagales</taxon>
        <taxon>Rhodocytophagaceae</taxon>
        <taxon>Rhodocytophaga</taxon>
    </lineage>
</organism>
<comment type="subcellular location">
    <subcellularLocation>
        <location evidence="1">Cell membrane</location>
        <topology evidence="1">Multi-pass membrane protein</topology>
    </subcellularLocation>
</comment>
<feature type="domain" description="ABC3 transporter permease C-terminal" evidence="7">
    <location>
        <begin position="754"/>
        <end position="863"/>
    </location>
</feature>
<evidence type="ECO:0000256" key="5">
    <source>
        <dbReference type="ARBA" id="ARBA00023136"/>
    </source>
</evidence>
<feature type="transmembrane region" description="Helical" evidence="6">
    <location>
        <begin position="806"/>
        <end position="826"/>
    </location>
</feature>
<dbReference type="Pfam" id="PF02687">
    <property type="entry name" value="FtsX"/>
    <property type="match status" value="2"/>
</dbReference>
<dbReference type="EMBL" id="CP048222">
    <property type="protein sequence ID" value="QHT67228.1"/>
    <property type="molecule type" value="Genomic_DNA"/>
</dbReference>
<proteinExistence type="predicted"/>
<evidence type="ECO:0000256" key="4">
    <source>
        <dbReference type="ARBA" id="ARBA00022989"/>
    </source>
</evidence>
<feature type="transmembrane region" description="Helical" evidence="6">
    <location>
        <begin position="354"/>
        <end position="379"/>
    </location>
</feature>